<dbReference type="InterPro" id="IPR036047">
    <property type="entry name" value="F-box-like_dom_sf"/>
</dbReference>
<name>A0A1E3PXP9_LIPST</name>
<dbReference type="EMBL" id="KV454303">
    <property type="protein sequence ID" value="ODQ69587.1"/>
    <property type="molecule type" value="Genomic_DNA"/>
</dbReference>
<keyword evidence="4" id="KW-1185">Reference proteome</keyword>
<evidence type="ECO:0000313" key="3">
    <source>
        <dbReference type="EMBL" id="ODQ69587.1"/>
    </source>
</evidence>
<evidence type="ECO:0000313" key="4">
    <source>
        <dbReference type="Proteomes" id="UP000094385"/>
    </source>
</evidence>
<dbReference type="SUPFAM" id="SSF81383">
    <property type="entry name" value="F-box domain"/>
    <property type="match status" value="1"/>
</dbReference>
<dbReference type="AlphaFoldDB" id="A0A1E3PXP9"/>
<gene>
    <name evidence="3" type="ORF">LIPSTDRAFT_114000</name>
</gene>
<dbReference type="Gene3D" id="1.20.1280.50">
    <property type="match status" value="1"/>
</dbReference>
<dbReference type="OrthoDB" id="10378688at2759"/>
<feature type="domain" description="F-box" evidence="2">
    <location>
        <begin position="1"/>
        <end position="46"/>
    </location>
</feature>
<protein>
    <recommendedName>
        <fullName evidence="2">F-box domain-containing protein</fullName>
    </recommendedName>
</protein>
<dbReference type="Pfam" id="PF00646">
    <property type="entry name" value="F-box"/>
    <property type="match status" value="1"/>
</dbReference>
<sequence length="364" mass="41856">MSILHLPLELLQDIAFHLPTQDLPSFALTCSSFNRSLDCWSLWASRVRNDYYAEGVSYARMIMTHYGYAHQRNITWRQMYIALHAAWNTTCTENTWRVEFRQNLRHRTREHAIPEYWVRICRRMRVPPGKYAVGWNFDTTEEYLGQVIFQIAMDDDSDFENTHLHADFTTDTNHSDETAAIHAHSDVEKDNVHLTEDIAVQTEHMKSTEHAQPMPEATTTTRTTSRNGVIDSVLLCETAIPRALVARVFKHTTLDHHGTEVKMGVINIPKLEVEGHEWRDITISFEMQGGWNPNMKLNAVTLSPIRQDRPVDSSTTPEIEYSSPLFVRRPAERCRKAFDSLWNADDGGVLFDTIADTLKVVVGN</sequence>
<dbReference type="InterPro" id="IPR001810">
    <property type="entry name" value="F-box_dom"/>
</dbReference>
<evidence type="ECO:0000259" key="2">
    <source>
        <dbReference type="PROSITE" id="PS50181"/>
    </source>
</evidence>
<feature type="region of interest" description="Disordered" evidence="1">
    <location>
        <begin position="204"/>
        <end position="223"/>
    </location>
</feature>
<accession>A0A1E3PXP9</accession>
<evidence type="ECO:0000256" key="1">
    <source>
        <dbReference type="SAM" id="MobiDB-lite"/>
    </source>
</evidence>
<dbReference type="Proteomes" id="UP000094385">
    <property type="component" value="Unassembled WGS sequence"/>
</dbReference>
<organism evidence="3 4">
    <name type="scientific">Lipomyces starkeyi NRRL Y-11557</name>
    <dbReference type="NCBI Taxonomy" id="675824"/>
    <lineage>
        <taxon>Eukaryota</taxon>
        <taxon>Fungi</taxon>
        <taxon>Dikarya</taxon>
        <taxon>Ascomycota</taxon>
        <taxon>Saccharomycotina</taxon>
        <taxon>Lipomycetes</taxon>
        <taxon>Lipomycetales</taxon>
        <taxon>Lipomycetaceae</taxon>
        <taxon>Lipomyces</taxon>
    </lineage>
</organism>
<reference evidence="3 4" key="1">
    <citation type="journal article" date="2016" name="Proc. Natl. Acad. Sci. U.S.A.">
        <title>Comparative genomics of biotechnologically important yeasts.</title>
        <authorList>
            <person name="Riley R."/>
            <person name="Haridas S."/>
            <person name="Wolfe K.H."/>
            <person name="Lopes M.R."/>
            <person name="Hittinger C.T."/>
            <person name="Goeker M."/>
            <person name="Salamov A.A."/>
            <person name="Wisecaver J.H."/>
            <person name="Long T.M."/>
            <person name="Calvey C.H."/>
            <person name="Aerts A.L."/>
            <person name="Barry K.W."/>
            <person name="Choi C."/>
            <person name="Clum A."/>
            <person name="Coughlan A.Y."/>
            <person name="Deshpande S."/>
            <person name="Douglass A.P."/>
            <person name="Hanson S.J."/>
            <person name="Klenk H.-P."/>
            <person name="LaButti K.M."/>
            <person name="Lapidus A."/>
            <person name="Lindquist E.A."/>
            <person name="Lipzen A.M."/>
            <person name="Meier-Kolthoff J.P."/>
            <person name="Ohm R.A."/>
            <person name="Otillar R.P."/>
            <person name="Pangilinan J.L."/>
            <person name="Peng Y."/>
            <person name="Rokas A."/>
            <person name="Rosa C.A."/>
            <person name="Scheuner C."/>
            <person name="Sibirny A.A."/>
            <person name="Slot J.C."/>
            <person name="Stielow J.B."/>
            <person name="Sun H."/>
            <person name="Kurtzman C.P."/>
            <person name="Blackwell M."/>
            <person name="Grigoriev I.V."/>
            <person name="Jeffries T.W."/>
        </authorList>
    </citation>
    <scope>NUCLEOTIDE SEQUENCE [LARGE SCALE GENOMIC DNA]</scope>
    <source>
        <strain evidence="3 4">NRRL Y-11557</strain>
    </source>
</reference>
<proteinExistence type="predicted"/>
<dbReference type="PROSITE" id="PS50181">
    <property type="entry name" value="FBOX"/>
    <property type="match status" value="1"/>
</dbReference>